<dbReference type="PANTHER" id="PTHR47296">
    <property type="entry name" value="PROTEIN TIC 40, CHLOROPLASTIC"/>
    <property type="match status" value="1"/>
</dbReference>
<keyword evidence="9" id="KW-1133">Transmembrane helix</keyword>
<dbReference type="Gene3D" id="1.10.260.100">
    <property type="match status" value="1"/>
</dbReference>
<keyword evidence="7" id="KW-0653">Protein transport</keyword>
<dbReference type="FunFam" id="1.10.260.100:FF:000008">
    <property type="entry name" value="Protein TIC 40, chloroplastic"/>
    <property type="match status" value="1"/>
</dbReference>
<feature type="compositionally biased region" description="Polar residues" evidence="15">
    <location>
        <begin position="241"/>
        <end position="266"/>
    </location>
</feature>
<evidence type="ECO:0000256" key="13">
    <source>
        <dbReference type="ARBA" id="ARBA00070821"/>
    </source>
</evidence>
<feature type="region of interest" description="Disordered" evidence="15">
    <location>
        <begin position="154"/>
        <end position="180"/>
    </location>
</feature>
<evidence type="ECO:0000313" key="17">
    <source>
        <dbReference type="EMBL" id="OWM73226.1"/>
    </source>
</evidence>
<dbReference type="GO" id="GO:0009658">
    <property type="term" value="P:chloroplast organization"/>
    <property type="evidence" value="ECO:0007669"/>
    <property type="project" value="TreeGrafter"/>
</dbReference>
<evidence type="ECO:0000256" key="6">
    <source>
        <dbReference type="ARBA" id="ARBA00022780"/>
    </source>
</evidence>
<accession>A0A218WKQ5</accession>
<evidence type="ECO:0000256" key="12">
    <source>
        <dbReference type="ARBA" id="ARBA00060470"/>
    </source>
</evidence>
<keyword evidence="3" id="KW-0934">Plastid</keyword>
<keyword evidence="10" id="KW-0472">Membrane</keyword>
<organism evidence="17 18">
    <name type="scientific">Punica granatum</name>
    <name type="common">Pomegranate</name>
    <dbReference type="NCBI Taxonomy" id="22663"/>
    <lineage>
        <taxon>Eukaryota</taxon>
        <taxon>Viridiplantae</taxon>
        <taxon>Streptophyta</taxon>
        <taxon>Embryophyta</taxon>
        <taxon>Tracheophyta</taxon>
        <taxon>Spermatophyta</taxon>
        <taxon>Magnoliopsida</taxon>
        <taxon>eudicotyledons</taxon>
        <taxon>Gunneridae</taxon>
        <taxon>Pentapetalae</taxon>
        <taxon>rosids</taxon>
        <taxon>malvids</taxon>
        <taxon>Myrtales</taxon>
        <taxon>Lythraceae</taxon>
        <taxon>Punica</taxon>
    </lineage>
</organism>
<keyword evidence="5" id="KW-0677">Repeat</keyword>
<evidence type="ECO:0000256" key="11">
    <source>
        <dbReference type="ARBA" id="ARBA00056414"/>
    </source>
</evidence>
<name>A0A218WKQ5_PUNGR</name>
<dbReference type="GO" id="GO:0009706">
    <property type="term" value="C:chloroplast inner membrane"/>
    <property type="evidence" value="ECO:0007669"/>
    <property type="project" value="UniProtKB-SubCell"/>
</dbReference>
<comment type="subcellular location">
    <subcellularLocation>
        <location evidence="12">Plastid</location>
        <location evidence="12">Chloroplast inner membrane</location>
        <topology evidence="12">Single-pass membrane protein</topology>
    </subcellularLocation>
</comment>
<evidence type="ECO:0000256" key="9">
    <source>
        <dbReference type="ARBA" id="ARBA00022989"/>
    </source>
</evidence>
<feature type="domain" description="STI1" evidence="16">
    <location>
        <begin position="292"/>
        <end position="326"/>
    </location>
</feature>
<feature type="domain" description="STI1" evidence="16">
    <location>
        <begin position="368"/>
        <end position="407"/>
    </location>
</feature>
<evidence type="ECO:0000256" key="5">
    <source>
        <dbReference type="ARBA" id="ARBA00022737"/>
    </source>
</evidence>
<evidence type="ECO:0000256" key="2">
    <source>
        <dbReference type="ARBA" id="ARBA00022528"/>
    </source>
</evidence>
<evidence type="ECO:0000256" key="7">
    <source>
        <dbReference type="ARBA" id="ARBA00022927"/>
    </source>
</evidence>
<evidence type="ECO:0000313" key="18">
    <source>
        <dbReference type="Proteomes" id="UP000197138"/>
    </source>
</evidence>
<evidence type="ECO:0000256" key="4">
    <source>
        <dbReference type="ARBA" id="ARBA00022692"/>
    </source>
</evidence>
<dbReference type="InterPro" id="IPR041243">
    <property type="entry name" value="STI1/HOP_DP"/>
</dbReference>
<dbReference type="EMBL" id="MTKT01003953">
    <property type="protein sequence ID" value="OWM73226.1"/>
    <property type="molecule type" value="Genomic_DNA"/>
</dbReference>
<keyword evidence="6" id="KW-1001">Plastid inner membrane</keyword>
<dbReference type="SMART" id="SM00727">
    <property type="entry name" value="STI1"/>
    <property type="match status" value="2"/>
</dbReference>
<dbReference type="Proteomes" id="UP000197138">
    <property type="component" value="Unassembled WGS sequence"/>
</dbReference>
<keyword evidence="4" id="KW-0812">Transmembrane</keyword>
<keyword evidence="1" id="KW-0813">Transport</keyword>
<dbReference type="GO" id="GO:0009535">
    <property type="term" value="C:chloroplast thylakoid membrane"/>
    <property type="evidence" value="ECO:0007669"/>
    <property type="project" value="TreeGrafter"/>
</dbReference>
<sequence>MSPLPTMAASLQASPHLYAAPKSRYSYRPSSGSGGSIHPRNSRHHLFTKAFACQRSPEAPLNLRLTQTAPDKLVKERFASISSSRGKETTSVGVPPQPVSPPPSSVGSPLFWIGVGVGLSALFSWVATYLKKYAMQQAFKAMMGQMNTQNSQFNAPPFSSVSPSPFAPRPPSFPAATSPPPVTVDVPVSKVETPRVQTEPPSPVKDEPAVKEEPKKYAFVDISPEETKQKSAFESFEDVTETASAKDAQSATEVSQNGAASKSETGASGAAQWTGKAGPGLSVDALEKMMEDPTVQKMVYPHLPEEMRNPETFKWMLQNPQYRQQLEEMLNNMGGSTEWDGRMMDSLKNFDLSSPEVKQQFDQIGLTPEEVISKIMANPDVAMAFQNPRVQQAIMDCSQNPMSIAKYQNDKEVMDVFNKISELFPGVTGP</sequence>
<feature type="compositionally biased region" description="Low complexity" evidence="15">
    <location>
        <begin position="155"/>
        <end position="164"/>
    </location>
</feature>
<gene>
    <name evidence="17" type="ORF">CDL15_Pgr001340</name>
</gene>
<evidence type="ECO:0000256" key="14">
    <source>
        <dbReference type="ARBA" id="ARBA00082202"/>
    </source>
</evidence>
<dbReference type="GO" id="GO:0045037">
    <property type="term" value="P:protein import into chloroplast stroma"/>
    <property type="evidence" value="ECO:0007669"/>
    <property type="project" value="TreeGrafter"/>
</dbReference>
<evidence type="ECO:0000259" key="16">
    <source>
        <dbReference type="SMART" id="SM00727"/>
    </source>
</evidence>
<feature type="region of interest" description="Disordered" evidence="15">
    <location>
        <begin position="241"/>
        <end position="279"/>
    </location>
</feature>
<feature type="region of interest" description="Disordered" evidence="15">
    <location>
        <begin position="192"/>
        <end position="212"/>
    </location>
</feature>
<evidence type="ECO:0000256" key="15">
    <source>
        <dbReference type="SAM" id="MobiDB-lite"/>
    </source>
</evidence>
<reference evidence="18" key="1">
    <citation type="journal article" date="2017" name="Plant J.">
        <title>The pomegranate (Punica granatum L.) genome and the genomics of punicalagin biosynthesis.</title>
        <authorList>
            <person name="Qin G."/>
            <person name="Xu C."/>
            <person name="Ming R."/>
            <person name="Tang H."/>
            <person name="Guyot R."/>
            <person name="Kramer E.M."/>
            <person name="Hu Y."/>
            <person name="Yi X."/>
            <person name="Qi Y."/>
            <person name="Xu X."/>
            <person name="Gao Z."/>
            <person name="Pan H."/>
            <person name="Jian J."/>
            <person name="Tian Y."/>
            <person name="Yue Z."/>
            <person name="Xu Y."/>
        </authorList>
    </citation>
    <scope>NUCLEOTIDE SEQUENCE [LARGE SCALE GENOMIC DNA]</scope>
    <source>
        <strain evidence="18">cv. Dabenzi</strain>
    </source>
</reference>
<evidence type="ECO:0000256" key="8">
    <source>
        <dbReference type="ARBA" id="ARBA00022946"/>
    </source>
</evidence>
<proteinExistence type="predicted"/>
<dbReference type="InterPro" id="IPR006636">
    <property type="entry name" value="STI1_HS-bd"/>
</dbReference>
<dbReference type="PANTHER" id="PTHR47296:SF1">
    <property type="entry name" value="PROTEIN TIC 40, CHLOROPLASTIC"/>
    <property type="match status" value="1"/>
</dbReference>
<dbReference type="Gene3D" id="1.10.2020.20">
    <property type="match status" value="1"/>
</dbReference>
<dbReference type="AlphaFoldDB" id="A0A218WKQ5"/>
<evidence type="ECO:0000256" key="3">
    <source>
        <dbReference type="ARBA" id="ARBA00022640"/>
    </source>
</evidence>
<keyword evidence="8" id="KW-0809">Transit peptide</keyword>
<evidence type="ECO:0000256" key="10">
    <source>
        <dbReference type="ARBA" id="ARBA00023136"/>
    </source>
</evidence>
<feature type="compositionally biased region" description="Pro residues" evidence="15">
    <location>
        <begin position="95"/>
        <end position="104"/>
    </location>
</feature>
<feature type="region of interest" description="Disordered" evidence="15">
    <location>
        <begin position="79"/>
        <end position="105"/>
    </location>
</feature>
<dbReference type="Pfam" id="PF17830">
    <property type="entry name" value="STI1-HOP_DP"/>
    <property type="match status" value="1"/>
</dbReference>
<keyword evidence="2" id="KW-0150">Chloroplast</keyword>
<feature type="region of interest" description="Disordered" evidence="15">
    <location>
        <begin position="22"/>
        <end position="41"/>
    </location>
</feature>
<comment type="caution">
    <text evidence="17">The sequence shown here is derived from an EMBL/GenBank/DDBJ whole genome shotgun (WGS) entry which is preliminary data.</text>
</comment>
<protein>
    <recommendedName>
        <fullName evidence="13">Protein TIC 40, chloroplastic</fullName>
    </recommendedName>
    <alternativeName>
        <fullName evidence="14">Translocon at the inner envelope membrane of chloroplasts 40</fullName>
    </alternativeName>
</protein>
<evidence type="ECO:0000256" key="1">
    <source>
        <dbReference type="ARBA" id="ARBA00022448"/>
    </source>
</evidence>
<dbReference type="InterPro" id="IPR038108">
    <property type="entry name" value="RPN13_DEUBAD_sf"/>
</dbReference>
<feature type="compositionally biased region" description="Pro residues" evidence="15">
    <location>
        <begin position="165"/>
        <end position="180"/>
    </location>
</feature>
<comment type="function">
    <text evidence="11">Involved in protein precursor import into chloroplasts. Part of the motor complex consisting of a co-chaperone (TIC40) and a chaperone (HSP93) associated with the import channel (TIC110). Causes the release of bound transit peptides from TIC110 and stimulates ATP hydrolysis by HSP93. Involved in reinsertion of proteins from the chloroplast stroma into the inner membrane.</text>
</comment>